<dbReference type="Proteomes" id="UP001153709">
    <property type="component" value="Chromosome 7"/>
</dbReference>
<dbReference type="GO" id="GO:0090729">
    <property type="term" value="F:toxin activity"/>
    <property type="evidence" value="ECO:0007669"/>
    <property type="project" value="InterPro"/>
</dbReference>
<protein>
    <submittedName>
        <fullName evidence="1">Uncharacterized protein</fullName>
    </submittedName>
</protein>
<dbReference type="Gene3D" id="1.20.190.10">
    <property type="entry name" value="Pesticidal crystal protein, N-terminal domain"/>
    <property type="match status" value="1"/>
</dbReference>
<accession>A0A9N9XFH4</accession>
<keyword evidence="2" id="KW-1185">Reference proteome</keyword>
<dbReference type="EMBL" id="OU898282">
    <property type="protein sequence ID" value="CAG9837253.1"/>
    <property type="molecule type" value="Genomic_DNA"/>
</dbReference>
<dbReference type="SUPFAM" id="SSF51101">
    <property type="entry name" value="Mannose-binding lectins"/>
    <property type="match status" value="1"/>
</dbReference>
<reference evidence="1" key="1">
    <citation type="submission" date="2022-01" db="EMBL/GenBank/DDBJ databases">
        <authorList>
            <person name="King R."/>
        </authorList>
    </citation>
    <scope>NUCLEOTIDE SEQUENCE</scope>
</reference>
<proteinExistence type="predicted"/>
<dbReference type="InterPro" id="IPR036404">
    <property type="entry name" value="Jacalin-like_lectin_dom_sf"/>
</dbReference>
<dbReference type="SUPFAM" id="SSF56849">
    <property type="entry name" value="delta-Endotoxin (insectocide), N-terminal domain"/>
    <property type="match status" value="1"/>
</dbReference>
<gene>
    <name evidence="1" type="ORF">DIABBA_LOCUS10255</name>
</gene>
<evidence type="ECO:0000313" key="2">
    <source>
        <dbReference type="Proteomes" id="UP001153709"/>
    </source>
</evidence>
<dbReference type="OrthoDB" id="6672161at2759"/>
<sequence length="526" mass="59523">MPKYNCNIFTLNPMSTRLVSQQDTGILLPTYHTNYYVYNVGKTRVKVVVKAGTRVLWTRNVKTITLEPGQEAYIDMSKSKCLVSGVDLTNTEDRRGYVHCCQVTGYPFYDNSDSSIPIDINLISKILTSVGAAVIPKAADDLSKILHIFWPENQESLWDKINSVILHLLDAPRQELVQTVINKNLAQIAERLRTVIHELNEGRPTALQKFLSILEDLVDFQNKFKLERKEKQQNLKPTYKLLPYYCAVVNLRLKINQFAIVNRDKLGLDEAAVKHIMVWSDNLINDPESGAIGYITELTKARLELEYKTCYAELLYDGLVTVRGYCVLNGLQFFPLWKSIVEHPESTEEPYNDVIFYSTYWGRATPKLHRQMVTEDHDPPVKPALVNNKRNQPVSLVVYTLNDKISGDAVISGLTVEYENGEKSVTGKVSPDFQIIEFDGNHITSVIAYGWGQIDGLKFTFCNGHSVLVGTSSSDKHEYKLQNHHIVGFFLANDFDKLEGQAANIFVSFQLCQADGSSNDKCVISH</sequence>
<organism evidence="1 2">
    <name type="scientific">Diabrotica balteata</name>
    <name type="common">Banded cucumber beetle</name>
    <dbReference type="NCBI Taxonomy" id="107213"/>
    <lineage>
        <taxon>Eukaryota</taxon>
        <taxon>Metazoa</taxon>
        <taxon>Ecdysozoa</taxon>
        <taxon>Arthropoda</taxon>
        <taxon>Hexapoda</taxon>
        <taxon>Insecta</taxon>
        <taxon>Pterygota</taxon>
        <taxon>Neoptera</taxon>
        <taxon>Endopterygota</taxon>
        <taxon>Coleoptera</taxon>
        <taxon>Polyphaga</taxon>
        <taxon>Cucujiformia</taxon>
        <taxon>Chrysomeloidea</taxon>
        <taxon>Chrysomelidae</taxon>
        <taxon>Galerucinae</taxon>
        <taxon>Diabroticina</taxon>
        <taxon>Diabroticites</taxon>
        <taxon>Diabrotica</taxon>
    </lineage>
</organism>
<evidence type="ECO:0000313" key="1">
    <source>
        <dbReference type="EMBL" id="CAG9837253.1"/>
    </source>
</evidence>
<dbReference type="InterPro" id="IPR036716">
    <property type="entry name" value="Pest_crys_N_sf"/>
</dbReference>
<dbReference type="AlphaFoldDB" id="A0A9N9XFH4"/>
<name>A0A9N9XFH4_DIABA</name>